<dbReference type="AlphaFoldDB" id="A0A6J4LMA7"/>
<evidence type="ECO:0000313" key="1">
    <source>
        <dbReference type="EMBL" id="CAA9337090.1"/>
    </source>
</evidence>
<sequence>MNQRYNLSLARLIFFGVPPPLQPVEGGGSVKGGKRNS</sequence>
<name>A0A6J4LMA7_9CYAN</name>
<accession>A0A6J4LMA7</accession>
<gene>
    <name evidence="1" type="ORF">AVDCRST_MAG84-2179</name>
</gene>
<organism evidence="1">
    <name type="scientific">uncultured Microcoleus sp</name>
    <dbReference type="NCBI Taxonomy" id="259945"/>
    <lineage>
        <taxon>Bacteria</taxon>
        <taxon>Bacillati</taxon>
        <taxon>Cyanobacteriota</taxon>
        <taxon>Cyanophyceae</taxon>
        <taxon>Oscillatoriophycideae</taxon>
        <taxon>Oscillatoriales</taxon>
        <taxon>Microcoleaceae</taxon>
        <taxon>Microcoleus</taxon>
        <taxon>environmental samples</taxon>
    </lineage>
</organism>
<reference evidence="1" key="1">
    <citation type="submission" date="2020-02" db="EMBL/GenBank/DDBJ databases">
        <authorList>
            <person name="Meier V. D."/>
        </authorList>
    </citation>
    <scope>NUCLEOTIDE SEQUENCE</scope>
    <source>
        <strain evidence="1">AVDCRST_MAG84</strain>
    </source>
</reference>
<dbReference type="EMBL" id="CADCTZ010000370">
    <property type="protein sequence ID" value="CAA9337090.1"/>
    <property type="molecule type" value="Genomic_DNA"/>
</dbReference>
<proteinExistence type="predicted"/>
<protein>
    <submittedName>
        <fullName evidence="1">Uncharacterized protein</fullName>
    </submittedName>
</protein>